<proteinExistence type="inferred from homology"/>
<dbReference type="EMBL" id="BAABIS010000001">
    <property type="protein sequence ID" value="GAA4866837.1"/>
    <property type="molecule type" value="Genomic_DNA"/>
</dbReference>
<evidence type="ECO:0000256" key="7">
    <source>
        <dbReference type="RuleBase" id="RU363032"/>
    </source>
</evidence>
<dbReference type="PANTHER" id="PTHR30193:SF18">
    <property type="entry name" value="OSMOPROTECTIVE COMPOUNDS UPTAKE PERMEASE PROTEIN GGTC"/>
    <property type="match status" value="1"/>
</dbReference>
<organism evidence="9 10">
    <name type="scientific">Kitasatospora terrestris</name>
    <dbReference type="NCBI Taxonomy" id="258051"/>
    <lineage>
        <taxon>Bacteria</taxon>
        <taxon>Bacillati</taxon>
        <taxon>Actinomycetota</taxon>
        <taxon>Actinomycetes</taxon>
        <taxon>Kitasatosporales</taxon>
        <taxon>Streptomycetaceae</taxon>
        <taxon>Kitasatospora</taxon>
    </lineage>
</organism>
<evidence type="ECO:0000259" key="8">
    <source>
        <dbReference type="PROSITE" id="PS50928"/>
    </source>
</evidence>
<dbReference type="InterPro" id="IPR035906">
    <property type="entry name" value="MetI-like_sf"/>
</dbReference>
<dbReference type="PROSITE" id="PS50928">
    <property type="entry name" value="ABC_TM1"/>
    <property type="match status" value="1"/>
</dbReference>
<dbReference type="Gene3D" id="1.10.3720.10">
    <property type="entry name" value="MetI-like"/>
    <property type="match status" value="1"/>
</dbReference>
<keyword evidence="2 7" id="KW-0813">Transport</keyword>
<evidence type="ECO:0000256" key="4">
    <source>
        <dbReference type="ARBA" id="ARBA00022692"/>
    </source>
</evidence>
<accession>A0ABP9E1Q0</accession>
<dbReference type="Proteomes" id="UP001501752">
    <property type="component" value="Unassembled WGS sequence"/>
</dbReference>
<dbReference type="SUPFAM" id="SSF161098">
    <property type="entry name" value="MetI-like"/>
    <property type="match status" value="1"/>
</dbReference>
<protein>
    <submittedName>
        <fullName evidence="9">Sugar ABC transporter permease</fullName>
    </submittedName>
</protein>
<feature type="transmembrane region" description="Helical" evidence="7">
    <location>
        <begin position="306"/>
        <end position="325"/>
    </location>
</feature>
<feature type="transmembrane region" description="Helical" evidence="7">
    <location>
        <begin position="51"/>
        <end position="73"/>
    </location>
</feature>
<feature type="transmembrane region" description="Helical" evidence="7">
    <location>
        <begin position="144"/>
        <end position="163"/>
    </location>
</feature>
<evidence type="ECO:0000256" key="3">
    <source>
        <dbReference type="ARBA" id="ARBA00022475"/>
    </source>
</evidence>
<gene>
    <name evidence="9" type="ORF">GCM10023235_51620</name>
</gene>
<feature type="transmembrane region" description="Helical" evidence="7">
    <location>
        <begin position="201"/>
        <end position="223"/>
    </location>
</feature>
<keyword evidence="6 7" id="KW-0472">Membrane</keyword>
<evidence type="ECO:0000313" key="9">
    <source>
        <dbReference type="EMBL" id="GAA4866837.1"/>
    </source>
</evidence>
<feature type="transmembrane region" description="Helical" evidence="7">
    <location>
        <begin position="111"/>
        <end position="132"/>
    </location>
</feature>
<keyword evidence="10" id="KW-1185">Reference proteome</keyword>
<dbReference type="PANTHER" id="PTHR30193">
    <property type="entry name" value="ABC TRANSPORTER PERMEASE PROTEIN"/>
    <property type="match status" value="1"/>
</dbReference>
<dbReference type="Pfam" id="PF00528">
    <property type="entry name" value="BPD_transp_1"/>
    <property type="match status" value="1"/>
</dbReference>
<dbReference type="InterPro" id="IPR000515">
    <property type="entry name" value="MetI-like"/>
</dbReference>
<reference evidence="10" key="1">
    <citation type="journal article" date="2019" name="Int. J. Syst. Evol. Microbiol.">
        <title>The Global Catalogue of Microorganisms (GCM) 10K type strain sequencing project: providing services to taxonomists for standard genome sequencing and annotation.</title>
        <authorList>
            <consortium name="The Broad Institute Genomics Platform"/>
            <consortium name="The Broad Institute Genome Sequencing Center for Infectious Disease"/>
            <person name="Wu L."/>
            <person name="Ma J."/>
        </authorList>
    </citation>
    <scope>NUCLEOTIDE SEQUENCE [LARGE SCALE GENOMIC DNA]</scope>
    <source>
        <strain evidence="10">JCM 13006</strain>
    </source>
</reference>
<comment type="subcellular location">
    <subcellularLocation>
        <location evidence="1 7">Cell membrane</location>
        <topology evidence="1 7">Multi-pass membrane protein</topology>
    </subcellularLocation>
</comment>
<feature type="domain" description="ABC transmembrane type-1" evidence="8">
    <location>
        <begin position="107"/>
        <end position="325"/>
    </location>
</feature>
<dbReference type="InterPro" id="IPR051393">
    <property type="entry name" value="ABC_transporter_permease"/>
</dbReference>
<sequence>MPTDLVLANSAWTDATIKFGNSAGAVAGFVGILLVIFFAAGRAGGRFTRPLAITVMLGPAVLLLGIGLVVPLVRTVYLSFYNDDSTRFLGGANFGWALTTSHIQEVLLTTLLWLLIAPLAATGLGLLLALLVDRMRGQAVYKSLIFMPMAVSLVGASIIWKFVYEARDPSQPQVGLLSRVVIALGWEHPPNWILSQPLNTFLLMVVMVWVQTGFAMVVLSAAIKAIPDEITEAARLDGATGIRLFRSVTVPMIRTTIVVVLTTVMITTLKAFDIIRTMTGGNFGTQVLANEMYSQSFEQYNTGRGSALAVILFLAVLPLVAYNIIQLRKERTVR</sequence>
<keyword evidence="4 7" id="KW-0812">Transmembrane</keyword>
<feature type="transmembrane region" description="Helical" evidence="7">
    <location>
        <begin position="244"/>
        <end position="266"/>
    </location>
</feature>
<comment type="similarity">
    <text evidence="7">Belongs to the binding-protein-dependent transport system permease family.</text>
</comment>
<comment type="caution">
    <text evidence="9">The sequence shown here is derived from an EMBL/GenBank/DDBJ whole genome shotgun (WGS) entry which is preliminary data.</text>
</comment>
<evidence type="ECO:0000313" key="10">
    <source>
        <dbReference type="Proteomes" id="UP001501752"/>
    </source>
</evidence>
<dbReference type="RefSeq" id="WP_345699249.1">
    <property type="nucleotide sequence ID" value="NZ_BAABIS010000001.1"/>
</dbReference>
<feature type="transmembrane region" description="Helical" evidence="7">
    <location>
        <begin position="20"/>
        <end position="39"/>
    </location>
</feature>
<name>A0ABP9E1Q0_9ACTN</name>
<keyword evidence="5 7" id="KW-1133">Transmembrane helix</keyword>
<evidence type="ECO:0000256" key="5">
    <source>
        <dbReference type="ARBA" id="ARBA00022989"/>
    </source>
</evidence>
<evidence type="ECO:0000256" key="2">
    <source>
        <dbReference type="ARBA" id="ARBA00022448"/>
    </source>
</evidence>
<evidence type="ECO:0000256" key="1">
    <source>
        <dbReference type="ARBA" id="ARBA00004651"/>
    </source>
</evidence>
<evidence type="ECO:0000256" key="6">
    <source>
        <dbReference type="ARBA" id="ARBA00023136"/>
    </source>
</evidence>
<keyword evidence="3" id="KW-1003">Cell membrane</keyword>
<dbReference type="CDD" id="cd06261">
    <property type="entry name" value="TM_PBP2"/>
    <property type="match status" value="1"/>
</dbReference>